<dbReference type="InterPro" id="IPR025110">
    <property type="entry name" value="AMP-bd_C"/>
</dbReference>
<proteinExistence type="inferred from homology"/>
<accession>A0A4R3LVY5</accession>
<dbReference type="PANTHER" id="PTHR43605:SF10">
    <property type="entry name" value="ACYL-COA SYNTHETASE MEDIUM CHAIN FAMILY MEMBER 3"/>
    <property type="match status" value="1"/>
</dbReference>
<dbReference type="Pfam" id="PF00501">
    <property type="entry name" value="AMP-binding"/>
    <property type="match status" value="1"/>
</dbReference>
<dbReference type="CDD" id="cd05971">
    <property type="entry name" value="MACS_like_3"/>
    <property type="match status" value="1"/>
</dbReference>
<dbReference type="Proteomes" id="UP000294664">
    <property type="component" value="Unassembled WGS sequence"/>
</dbReference>
<evidence type="ECO:0000313" key="8">
    <source>
        <dbReference type="Proteomes" id="UP000294664"/>
    </source>
</evidence>
<dbReference type="FunFam" id="3.40.50.12780:FF:000063">
    <property type="entry name" value="Acetyl-coenzyme A synthetase"/>
    <property type="match status" value="1"/>
</dbReference>
<dbReference type="InterPro" id="IPR051087">
    <property type="entry name" value="Mitochondrial_ACSM"/>
</dbReference>
<dbReference type="GO" id="GO:0016405">
    <property type="term" value="F:CoA-ligase activity"/>
    <property type="evidence" value="ECO:0007669"/>
    <property type="project" value="UniProtKB-ARBA"/>
</dbReference>
<dbReference type="AlphaFoldDB" id="A0A4R3LVY5"/>
<evidence type="ECO:0000256" key="2">
    <source>
        <dbReference type="ARBA" id="ARBA00022598"/>
    </source>
</evidence>
<sequence>MPAPAFVSPPTGSAPYAAAVRAFRWNIPARFNMGVACTDAQADGRNRPALIFVEEDGAIAQISFDALARSTNRFANVLTAAGLVRGDRVAVFLPQAPETAIAHLAAFKAGLISVPLFTLFGDEALEYRLAASGAKVLVTDLAGLAKLERVRDALPDLAHVFVTGPDSGGARGFDAALDRASDRFAPVDTGPDDPAIIIFTSGTTGNPKGALHGHRVLLGHLPCITFIHEGMPQPGDLHWTPADWAWIGGLFDVLFPSLYLGVPVLAHRARKFDPEAAMALMADHKVRNVFLPPTALKLLRQADVRHPGLVLRSLLTGGESLGAELGAFVRERLGVEAREIYGQTECNLVVGSNSSYFPIRPGAMGKPIPGHDVRVVDAAGRELPAGQEGIVAVRTGDPVMMLEYWRNPQATADKYAGDFLLTGDLGRQDEDGYLWYVSRSDDVITSAGYRIGPGEIEECILKHPAVALVAVVGVPDALRTEAVKAWIVLKPGHEPGEALTAEIQNHVRERLSAHEYPRHVAFTDALPMTATGKILRRELRARG</sequence>
<dbReference type="RefSeq" id="WP_132031492.1">
    <property type="nucleotide sequence ID" value="NZ_SMAI01000006.1"/>
</dbReference>
<keyword evidence="3" id="KW-0547">Nucleotide-binding</keyword>
<evidence type="ECO:0000256" key="1">
    <source>
        <dbReference type="ARBA" id="ARBA00006432"/>
    </source>
</evidence>
<dbReference type="InterPro" id="IPR020845">
    <property type="entry name" value="AMP-binding_CS"/>
</dbReference>
<gene>
    <name evidence="7" type="ORF">EDC64_106155</name>
</gene>
<dbReference type="PANTHER" id="PTHR43605">
    <property type="entry name" value="ACYL-COENZYME A SYNTHETASE"/>
    <property type="match status" value="1"/>
</dbReference>
<evidence type="ECO:0000256" key="4">
    <source>
        <dbReference type="ARBA" id="ARBA00022840"/>
    </source>
</evidence>
<dbReference type="OrthoDB" id="7488310at2"/>
<dbReference type="GO" id="GO:0015645">
    <property type="term" value="F:fatty acid ligase activity"/>
    <property type="evidence" value="ECO:0007669"/>
    <property type="project" value="TreeGrafter"/>
</dbReference>
<dbReference type="PROSITE" id="PS00455">
    <property type="entry name" value="AMP_BINDING"/>
    <property type="match status" value="1"/>
</dbReference>
<keyword evidence="4" id="KW-0067">ATP-binding</keyword>
<dbReference type="Pfam" id="PF13193">
    <property type="entry name" value="AMP-binding_C"/>
    <property type="match status" value="1"/>
</dbReference>
<evidence type="ECO:0000259" key="5">
    <source>
        <dbReference type="Pfam" id="PF00501"/>
    </source>
</evidence>
<dbReference type="GO" id="GO:0006633">
    <property type="term" value="P:fatty acid biosynthetic process"/>
    <property type="evidence" value="ECO:0007669"/>
    <property type="project" value="TreeGrafter"/>
</dbReference>
<evidence type="ECO:0000259" key="6">
    <source>
        <dbReference type="Pfam" id="PF13193"/>
    </source>
</evidence>
<dbReference type="GO" id="GO:0005524">
    <property type="term" value="F:ATP binding"/>
    <property type="evidence" value="ECO:0007669"/>
    <property type="project" value="UniProtKB-KW"/>
</dbReference>
<keyword evidence="8" id="KW-1185">Reference proteome</keyword>
<feature type="domain" description="AMP-dependent synthetase/ligase" evidence="5">
    <location>
        <begin position="44"/>
        <end position="405"/>
    </location>
</feature>
<protein>
    <submittedName>
        <fullName evidence="7">Acetyl-CoA synthetase</fullName>
    </submittedName>
</protein>
<dbReference type="SUPFAM" id="SSF56801">
    <property type="entry name" value="Acetyl-CoA synthetase-like"/>
    <property type="match status" value="1"/>
</dbReference>
<name>A0A4R3LVY5_9HYPH</name>
<evidence type="ECO:0000256" key="3">
    <source>
        <dbReference type="ARBA" id="ARBA00022741"/>
    </source>
</evidence>
<comment type="caution">
    <text evidence="7">The sequence shown here is derived from an EMBL/GenBank/DDBJ whole genome shotgun (WGS) entry which is preliminary data.</text>
</comment>
<feature type="domain" description="AMP-binding enzyme C-terminal" evidence="6">
    <location>
        <begin position="455"/>
        <end position="533"/>
    </location>
</feature>
<dbReference type="EMBL" id="SMAI01000006">
    <property type="protein sequence ID" value="TCT04723.1"/>
    <property type="molecule type" value="Genomic_DNA"/>
</dbReference>
<comment type="similarity">
    <text evidence="1">Belongs to the ATP-dependent AMP-binding enzyme family.</text>
</comment>
<reference evidence="7 8" key="1">
    <citation type="submission" date="2019-03" db="EMBL/GenBank/DDBJ databases">
        <title>Genomic Encyclopedia of Type Strains, Phase IV (KMG-IV): sequencing the most valuable type-strain genomes for metagenomic binning, comparative biology and taxonomic classification.</title>
        <authorList>
            <person name="Goeker M."/>
        </authorList>
    </citation>
    <scope>NUCLEOTIDE SEQUENCE [LARGE SCALE GENOMIC DNA]</scope>
    <source>
        <strain evidence="7 8">DSM 9035</strain>
    </source>
</reference>
<dbReference type="InterPro" id="IPR042099">
    <property type="entry name" value="ANL_N_sf"/>
</dbReference>
<dbReference type="Gene3D" id="3.30.300.30">
    <property type="match status" value="1"/>
</dbReference>
<dbReference type="InterPro" id="IPR045851">
    <property type="entry name" value="AMP-bd_C_sf"/>
</dbReference>
<organism evidence="7 8">
    <name type="scientific">Aquabacter spiritensis</name>
    <dbReference type="NCBI Taxonomy" id="933073"/>
    <lineage>
        <taxon>Bacteria</taxon>
        <taxon>Pseudomonadati</taxon>
        <taxon>Pseudomonadota</taxon>
        <taxon>Alphaproteobacteria</taxon>
        <taxon>Hyphomicrobiales</taxon>
        <taxon>Xanthobacteraceae</taxon>
        <taxon>Aquabacter</taxon>
    </lineage>
</organism>
<dbReference type="FunFam" id="3.30.300.30:FF:000005">
    <property type="entry name" value="Acyl-coenzyme A synthetase ACSM5, mitochondrial"/>
    <property type="match status" value="1"/>
</dbReference>
<dbReference type="GO" id="GO:0004321">
    <property type="term" value="F:fatty-acyl-CoA synthase activity"/>
    <property type="evidence" value="ECO:0007669"/>
    <property type="project" value="TreeGrafter"/>
</dbReference>
<dbReference type="Gene3D" id="3.40.50.12780">
    <property type="entry name" value="N-terminal domain of ligase-like"/>
    <property type="match status" value="1"/>
</dbReference>
<dbReference type="GO" id="GO:0006637">
    <property type="term" value="P:acyl-CoA metabolic process"/>
    <property type="evidence" value="ECO:0007669"/>
    <property type="project" value="TreeGrafter"/>
</dbReference>
<evidence type="ECO:0000313" key="7">
    <source>
        <dbReference type="EMBL" id="TCT04723.1"/>
    </source>
</evidence>
<dbReference type="InterPro" id="IPR049515">
    <property type="entry name" value="MACS_put"/>
</dbReference>
<keyword evidence="2" id="KW-0436">Ligase</keyword>
<dbReference type="InterPro" id="IPR000873">
    <property type="entry name" value="AMP-dep_synth/lig_dom"/>
</dbReference>